<organism evidence="1 2">
    <name type="scientific">Sphingomonas changnyeongensis</name>
    <dbReference type="NCBI Taxonomy" id="2698679"/>
    <lineage>
        <taxon>Bacteria</taxon>
        <taxon>Pseudomonadati</taxon>
        <taxon>Pseudomonadota</taxon>
        <taxon>Alphaproteobacteria</taxon>
        <taxon>Sphingomonadales</taxon>
        <taxon>Sphingomonadaceae</taxon>
        <taxon>Sphingomonas</taxon>
    </lineage>
</organism>
<sequence>MPEPWADDGGLRREPVLDHDYAPPRVVRFVGWARCLRCRRPFFSEDVVRLRMCTGAVGGCRESDERFADGLTGGNYSGDRRAGG</sequence>
<name>A0A7Z2NXB9_9SPHN</name>
<keyword evidence="2" id="KW-1185">Reference proteome</keyword>
<evidence type="ECO:0000313" key="1">
    <source>
        <dbReference type="EMBL" id="QHL91166.1"/>
    </source>
</evidence>
<evidence type="ECO:0000313" key="2">
    <source>
        <dbReference type="Proteomes" id="UP000464468"/>
    </source>
</evidence>
<dbReference type="EMBL" id="CP047895">
    <property type="protein sequence ID" value="QHL91166.1"/>
    <property type="molecule type" value="Genomic_DNA"/>
</dbReference>
<gene>
    <name evidence="1" type="ORF">GVO57_10485</name>
</gene>
<dbReference type="Proteomes" id="UP000464468">
    <property type="component" value="Chromosome"/>
</dbReference>
<dbReference type="AlphaFoldDB" id="A0A7Z2NXB9"/>
<reference evidence="1 2" key="1">
    <citation type="submission" date="2020-01" db="EMBL/GenBank/DDBJ databases">
        <title>Sphingomonas sp. C33 whole genome sequece.</title>
        <authorList>
            <person name="Park C."/>
        </authorList>
    </citation>
    <scope>NUCLEOTIDE SEQUENCE [LARGE SCALE GENOMIC DNA]</scope>
    <source>
        <strain evidence="1 2">C33</strain>
    </source>
</reference>
<protein>
    <submittedName>
        <fullName evidence="1">Uncharacterized protein</fullName>
    </submittedName>
</protein>
<dbReference type="RefSeq" id="WP_160593096.1">
    <property type="nucleotide sequence ID" value="NZ_CP047895.1"/>
</dbReference>
<proteinExistence type="predicted"/>
<dbReference type="KEGG" id="schy:GVO57_10485"/>
<accession>A0A7Z2NXB9</accession>